<dbReference type="KEGG" id="uru:DSM104443_01023"/>
<evidence type="ECO:0000313" key="1">
    <source>
        <dbReference type="EMBL" id="QJR09972.1"/>
    </source>
</evidence>
<keyword evidence="2" id="KW-1185">Reference proteome</keyword>
<dbReference type="Proteomes" id="UP000501534">
    <property type="component" value="Chromosome"/>
</dbReference>
<dbReference type="AlphaFoldDB" id="A0A6M4GS91"/>
<protein>
    <recommendedName>
        <fullName evidence="3">2OG-Fe(II) oxygenase</fullName>
    </recommendedName>
</protein>
<sequence>MSDVENAGYAGWPGPAGPLDEAGRDVVARTIEHVCAAIDAAPHDVDPYFHLRLADVFPADVYAQMLDCMPEPDYYRRMSGRARAKLKADERTKLDLFPEWIRILPPGKRSVWEGVGVALNSAAVRDAFMRRLAPGLERRFGPDHASVGMYSIPVLTRDVPGYSIGIHPDTRWKAMTVQLYLPRDSSIEHVGTVFHKKDAEGRFTVATRMPFVPNSGYAFAVGQDTFHSVDTVGPEVNTRDSILLTYFVDRSLLERAQNRAKRFGNFLFATARSLARP</sequence>
<name>A0A6M4GS91_9PROT</name>
<accession>A0A6M4GS91</accession>
<dbReference type="RefSeq" id="WP_212756951.1">
    <property type="nucleotide sequence ID" value="NZ_CP053069.1"/>
</dbReference>
<evidence type="ECO:0008006" key="3">
    <source>
        <dbReference type="Google" id="ProtNLM"/>
    </source>
</evidence>
<evidence type="ECO:0000313" key="2">
    <source>
        <dbReference type="Proteomes" id="UP000501534"/>
    </source>
</evidence>
<reference evidence="1 2" key="1">
    <citation type="submission" date="2020-04" db="EMBL/GenBank/DDBJ databases">
        <title>Usitatibacter rugosus gen. nov., sp. nov. and Usitatibacter palustris sp. nov., novel members of Usitatibacteraceae fam. nov. within the order Nitrosomonadales isolated from soil.</title>
        <authorList>
            <person name="Huber K.J."/>
            <person name="Neumann-Schaal M."/>
            <person name="Geppert A."/>
            <person name="Luckner M."/>
            <person name="Wanner G."/>
            <person name="Overmann J."/>
        </authorList>
    </citation>
    <scope>NUCLEOTIDE SEQUENCE [LARGE SCALE GENOMIC DNA]</scope>
    <source>
        <strain evidence="1 2">0125_3</strain>
    </source>
</reference>
<proteinExistence type="predicted"/>
<organism evidence="1 2">
    <name type="scientific">Usitatibacter rugosus</name>
    <dbReference type="NCBI Taxonomy" id="2732067"/>
    <lineage>
        <taxon>Bacteria</taxon>
        <taxon>Pseudomonadati</taxon>
        <taxon>Pseudomonadota</taxon>
        <taxon>Betaproteobacteria</taxon>
        <taxon>Nitrosomonadales</taxon>
        <taxon>Usitatibacteraceae</taxon>
        <taxon>Usitatibacter</taxon>
    </lineage>
</organism>
<dbReference type="EMBL" id="CP053069">
    <property type="protein sequence ID" value="QJR09972.1"/>
    <property type="molecule type" value="Genomic_DNA"/>
</dbReference>
<gene>
    <name evidence="1" type="ORF">DSM104443_01023</name>
</gene>